<comment type="caution">
    <text evidence="1">The sequence shown here is derived from an EMBL/GenBank/DDBJ whole genome shotgun (WGS) entry which is preliminary data.</text>
</comment>
<sequence length="33" mass="3511">MGQVEAGRLSYGTVMGRVEANGHFRRSTTSLAA</sequence>
<name>A0A834SVB0_9FABA</name>
<evidence type="ECO:0000313" key="1">
    <source>
        <dbReference type="EMBL" id="KAF7809791.1"/>
    </source>
</evidence>
<protein>
    <submittedName>
        <fullName evidence="1">Uncharacterized protein</fullName>
    </submittedName>
</protein>
<keyword evidence="2" id="KW-1185">Reference proteome</keyword>
<gene>
    <name evidence="1" type="ORF">G2W53_036534</name>
</gene>
<dbReference type="Proteomes" id="UP000634136">
    <property type="component" value="Unassembled WGS sequence"/>
</dbReference>
<evidence type="ECO:0000313" key="2">
    <source>
        <dbReference type="Proteomes" id="UP000634136"/>
    </source>
</evidence>
<dbReference type="AlphaFoldDB" id="A0A834SVB0"/>
<accession>A0A834SVB0</accession>
<dbReference type="EMBL" id="JAAIUW010000011">
    <property type="protein sequence ID" value="KAF7809791.1"/>
    <property type="molecule type" value="Genomic_DNA"/>
</dbReference>
<organism evidence="1 2">
    <name type="scientific">Senna tora</name>
    <dbReference type="NCBI Taxonomy" id="362788"/>
    <lineage>
        <taxon>Eukaryota</taxon>
        <taxon>Viridiplantae</taxon>
        <taxon>Streptophyta</taxon>
        <taxon>Embryophyta</taxon>
        <taxon>Tracheophyta</taxon>
        <taxon>Spermatophyta</taxon>
        <taxon>Magnoliopsida</taxon>
        <taxon>eudicotyledons</taxon>
        <taxon>Gunneridae</taxon>
        <taxon>Pentapetalae</taxon>
        <taxon>rosids</taxon>
        <taxon>fabids</taxon>
        <taxon>Fabales</taxon>
        <taxon>Fabaceae</taxon>
        <taxon>Caesalpinioideae</taxon>
        <taxon>Cassia clade</taxon>
        <taxon>Senna</taxon>
    </lineage>
</organism>
<proteinExistence type="predicted"/>
<reference evidence="1" key="1">
    <citation type="submission" date="2020-09" db="EMBL/GenBank/DDBJ databases">
        <title>Genome-Enabled Discovery of Anthraquinone Biosynthesis in Senna tora.</title>
        <authorList>
            <person name="Kang S.-H."/>
            <person name="Pandey R.P."/>
            <person name="Lee C.-M."/>
            <person name="Sim J.-S."/>
            <person name="Jeong J.-T."/>
            <person name="Choi B.-S."/>
            <person name="Jung M."/>
            <person name="Ginzburg D."/>
            <person name="Zhao K."/>
            <person name="Won S.Y."/>
            <person name="Oh T.-J."/>
            <person name="Yu Y."/>
            <person name="Kim N.-H."/>
            <person name="Lee O.R."/>
            <person name="Lee T.-H."/>
            <person name="Bashyal P."/>
            <person name="Kim T.-S."/>
            <person name="Lee W.-H."/>
            <person name="Kawkins C."/>
            <person name="Kim C.-K."/>
            <person name="Kim J.S."/>
            <person name="Ahn B.O."/>
            <person name="Rhee S.Y."/>
            <person name="Sohng J.K."/>
        </authorList>
    </citation>
    <scope>NUCLEOTIDE SEQUENCE</scope>
    <source>
        <tissue evidence="1">Leaf</tissue>
    </source>
</reference>